<dbReference type="AlphaFoldDB" id="A0A6M3JGA9"/>
<proteinExistence type="predicted"/>
<reference evidence="1" key="1">
    <citation type="submission" date="2020-03" db="EMBL/GenBank/DDBJ databases">
        <title>The deep terrestrial virosphere.</title>
        <authorList>
            <person name="Holmfeldt K."/>
            <person name="Nilsson E."/>
            <person name="Simone D."/>
            <person name="Lopez-Fernandez M."/>
            <person name="Wu X."/>
            <person name="de Brujin I."/>
            <person name="Lundin D."/>
            <person name="Andersson A."/>
            <person name="Bertilsson S."/>
            <person name="Dopson M."/>
        </authorList>
    </citation>
    <scope>NUCLEOTIDE SEQUENCE</scope>
    <source>
        <strain evidence="1">MM415A07789</strain>
    </source>
</reference>
<evidence type="ECO:0000313" key="1">
    <source>
        <dbReference type="EMBL" id="QJA68195.1"/>
    </source>
</evidence>
<organism evidence="1">
    <name type="scientific">viral metagenome</name>
    <dbReference type="NCBI Taxonomy" id="1070528"/>
    <lineage>
        <taxon>unclassified sequences</taxon>
        <taxon>metagenomes</taxon>
        <taxon>organismal metagenomes</taxon>
    </lineage>
</organism>
<sequence>MKDARLWLRLGDQGDYKDFDTPYDAGVEIGLVCTCNTAEVRFRDKGIEVDHFISDNYISLYWGDDDAQPANDANLNESDRLDLLVGIKEGLNQ</sequence>
<protein>
    <submittedName>
        <fullName evidence="1">Uncharacterized protein</fullName>
    </submittedName>
</protein>
<accession>A0A6M3JGA9</accession>
<name>A0A6M3JGA9_9ZZZZ</name>
<dbReference type="EMBL" id="MT141595">
    <property type="protein sequence ID" value="QJA68195.1"/>
    <property type="molecule type" value="Genomic_DNA"/>
</dbReference>
<gene>
    <name evidence="1" type="ORF">MM415A07789_0007</name>
</gene>